<proteinExistence type="predicted"/>
<dbReference type="OrthoDB" id="10571241at2759"/>
<accession>A0A8I6SPI8</accession>
<evidence type="ECO:0000313" key="2">
    <source>
        <dbReference type="Proteomes" id="UP000494040"/>
    </source>
</evidence>
<evidence type="ECO:0000313" key="1">
    <source>
        <dbReference type="EnsemblMetazoa" id="XP_014261375.1"/>
    </source>
</evidence>
<dbReference type="RefSeq" id="XP_014261375.1">
    <property type="nucleotide sequence ID" value="XM_014405889.2"/>
</dbReference>
<dbReference type="KEGG" id="clec:106673715"/>
<dbReference type="EnsemblMetazoa" id="XM_014405889.2">
    <property type="protein sequence ID" value="XP_014261375.1"/>
    <property type="gene ID" value="LOC106673715"/>
</dbReference>
<name>A0A8I6SPI8_CIMLE</name>
<keyword evidence="2" id="KW-1185">Reference proteome</keyword>
<organism evidence="1 2">
    <name type="scientific">Cimex lectularius</name>
    <name type="common">Bed bug</name>
    <name type="synonym">Acanthia lectularia</name>
    <dbReference type="NCBI Taxonomy" id="79782"/>
    <lineage>
        <taxon>Eukaryota</taxon>
        <taxon>Metazoa</taxon>
        <taxon>Ecdysozoa</taxon>
        <taxon>Arthropoda</taxon>
        <taxon>Hexapoda</taxon>
        <taxon>Insecta</taxon>
        <taxon>Pterygota</taxon>
        <taxon>Neoptera</taxon>
        <taxon>Paraneoptera</taxon>
        <taxon>Hemiptera</taxon>
        <taxon>Heteroptera</taxon>
        <taxon>Panheteroptera</taxon>
        <taxon>Cimicomorpha</taxon>
        <taxon>Cimicidae</taxon>
        <taxon>Cimex</taxon>
    </lineage>
</organism>
<dbReference type="AlphaFoldDB" id="A0A8I6SPI8"/>
<dbReference type="Proteomes" id="UP000494040">
    <property type="component" value="Unassembled WGS sequence"/>
</dbReference>
<protein>
    <submittedName>
        <fullName evidence="1">Uncharacterized protein</fullName>
    </submittedName>
</protein>
<dbReference type="GeneID" id="106673715"/>
<reference evidence="1" key="1">
    <citation type="submission" date="2022-01" db="UniProtKB">
        <authorList>
            <consortium name="EnsemblMetazoa"/>
        </authorList>
    </citation>
    <scope>IDENTIFICATION</scope>
</reference>
<sequence>MLYQSSSKCEFMPIYSAVSLFSTVMPYPQDTDDNMKRQLERAGSGKENDNGVLSMLGPLGNMQSALGPFTNNIKGGQMVIGGFSFLIFPSPKLDQLQNLQSQIPTQLPFLPG</sequence>